<dbReference type="PROSITE" id="PS50835">
    <property type="entry name" value="IG_LIKE"/>
    <property type="match status" value="3"/>
</dbReference>
<dbReference type="Proteomes" id="UP000507470">
    <property type="component" value="Unassembled WGS sequence"/>
</dbReference>
<sequence length="417" mass="46554">MGSISAGFFMHGKFNVTGNFSNGDYILVITNVTAADQGDYTCDIVVDGKPLQHTVQLKLEQPPTQMAIRGSDNVDQLHGTEGQRITLTCTVKSGHPGETLLWTSNGTVIKVGGPRILTLDWFAKWSDHLQNYTCMANNSAMQEPLKKTVQLDIAYTPVLSTNGSTEIKSFEGQSLYVTCDQSSNPPSSEPNWWNVDVMGLKRLFSNSRILYINVITRRDSGIYICEASNTVGTGSTNISINVLYPPSVRIDYNNYTENENRRELLCVANGNPDTYTFSRWEHKSKFGEHIRFINGYTNGSLVLPATRTKSYQDSGFYVCTVSNGVPDTHGQVNQSNDAFLFARADEPTYIRLEVYSVPKVTEIQLKDINGVLLNREREAVITDEPALLRLKFHNTLVKSDGYRLKIHFSTFSEIDVG</sequence>
<dbReference type="AlphaFoldDB" id="A0A6J8DWZ0"/>
<dbReference type="SMART" id="SM00408">
    <property type="entry name" value="IGc2"/>
    <property type="match status" value="2"/>
</dbReference>
<evidence type="ECO:0000313" key="8">
    <source>
        <dbReference type="Proteomes" id="UP000507470"/>
    </source>
</evidence>
<dbReference type="Pfam" id="PF13927">
    <property type="entry name" value="Ig_3"/>
    <property type="match status" value="1"/>
</dbReference>
<evidence type="ECO:0000259" key="6">
    <source>
        <dbReference type="PROSITE" id="PS50835"/>
    </source>
</evidence>
<keyword evidence="5" id="KW-0393">Immunoglobulin domain</keyword>
<keyword evidence="3" id="KW-1015">Disulfide bond</keyword>
<accession>A0A6J8DWZ0</accession>
<dbReference type="OrthoDB" id="6094074at2759"/>
<dbReference type="SUPFAM" id="SSF48726">
    <property type="entry name" value="Immunoglobulin"/>
    <property type="match status" value="3"/>
</dbReference>
<dbReference type="InterPro" id="IPR013783">
    <property type="entry name" value="Ig-like_fold"/>
</dbReference>
<protein>
    <recommendedName>
        <fullName evidence="6">Ig-like domain-containing protein</fullName>
    </recommendedName>
</protein>
<dbReference type="InterPro" id="IPR051275">
    <property type="entry name" value="Cell_adhesion_signaling"/>
</dbReference>
<evidence type="ECO:0000256" key="4">
    <source>
        <dbReference type="ARBA" id="ARBA00023180"/>
    </source>
</evidence>
<dbReference type="Gene3D" id="2.60.40.10">
    <property type="entry name" value="Immunoglobulins"/>
    <property type="match status" value="4"/>
</dbReference>
<evidence type="ECO:0000256" key="1">
    <source>
        <dbReference type="ARBA" id="ARBA00004479"/>
    </source>
</evidence>
<dbReference type="GO" id="GO:0005911">
    <property type="term" value="C:cell-cell junction"/>
    <property type="evidence" value="ECO:0007669"/>
    <property type="project" value="TreeGrafter"/>
</dbReference>
<keyword evidence="4" id="KW-0325">Glycoprotein</keyword>
<dbReference type="EMBL" id="CACVKT020007993">
    <property type="protein sequence ID" value="CAC5412282.1"/>
    <property type="molecule type" value="Genomic_DNA"/>
</dbReference>
<dbReference type="PANTHER" id="PTHR11640:SF155">
    <property type="entry name" value="IG-LIKE DOMAIN-CONTAINING PROTEIN"/>
    <property type="match status" value="1"/>
</dbReference>
<comment type="subcellular location">
    <subcellularLocation>
        <location evidence="1">Membrane</location>
        <topology evidence="1">Single-pass type I membrane protein</topology>
    </subcellularLocation>
</comment>
<dbReference type="SMART" id="SM00409">
    <property type="entry name" value="IG"/>
    <property type="match status" value="3"/>
</dbReference>
<dbReference type="GO" id="GO:0098609">
    <property type="term" value="P:cell-cell adhesion"/>
    <property type="evidence" value="ECO:0007669"/>
    <property type="project" value="TreeGrafter"/>
</dbReference>
<dbReference type="InterPro" id="IPR003598">
    <property type="entry name" value="Ig_sub2"/>
</dbReference>
<evidence type="ECO:0000256" key="2">
    <source>
        <dbReference type="ARBA" id="ARBA00023136"/>
    </source>
</evidence>
<dbReference type="InterPro" id="IPR007110">
    <property type="entry name" value="Ig-like_dom"/>
</dbReference>
<name>A0A6J8DWZ0_MYTCO</name>
<dbReference type="PANTHER" id="PTHR11640">
    <property type="entry name" value="NEPHRIN"/>
    <property type="match status" value="1"/>
</dbReference>
<dbReference type="InterPro" id="IPR003599">
    <property type="entry name" value="Ig_sub"/>
</dbReference>
<reference evidence="7 8" key="1">
    <citation type="submission" date="2020-06" db="EMBL/GenBank/DDBJ databases">
        <authorList>
            <person name="Li R."/>
            <person name="Bekaert M."/>
        </authorList>
    </citation>
    <scope>NUCLEOTIDE SEQUENCE [LARGE SCALE GENOMIC DNA]</scope>
    <source>
        <strain evidence="8">wild</strain>
    </source>
</reference>
<dbReference type="CDD" id="cd00096">
    <property type="entry name" value="Ig"/>
    <property type="match status" value="1"/>
</dbReference>
<gene>
    <name evidence="7" type="ORF">MCOR_45280</name>
</gene>
<organism evidence="7 8">
    <name type="scientific">Mytilus coruscus</name>
    <name type="common">Sea mussel</name>
    <dbReference type="NCBI Taxonomy" id="42192"/>
    <lineage>
        <taxon>Eukaryota</taxon>
        <taxon>Metazoa</taxon>
        <taxon>Spiralia</taxon>
        <taxon>Lophotrochozoa</taxon>
        <taxon>Mollusca</taxon>
        <taxon>Bivalvia</taxon>
        <taxon>Autobranchia</taxon>
        <taxon>Pteriomorphia</taxon>
        <taxon>Mytilida</taxon>
        <taxon>Mytiloidea</taxon>
        <taxon>Mytilidae</taxon>
        <taxon>Mytilinae</taxon>
        <taxon>Mytilus</taxon>
    </lineage>
</organism>
<dbReference type="GO" id="GO:0005886">
    <property type="term" value="C:plasma membrane"/>
    <property type="evidence" value="ECO:0007669"/>
    <property type="project" value="TreeGrafter"/>
</dbReference>
<proteinExistence type="predicted"/>
<keyword evidence="2" id="KW-0472">Membrane</keyword>
<keyword evidence="8" id="KW-1185">Reference proteome</keyword>
<feature type="domain" description="Ig-like" evidence="6">
    <location>
        <begin position="157"/>
        <end position="241"/>
    </location>
</feature>
<feature type="domain" description="Ig-like" evidence="6">
    <location>
        <begin position="246"/>
        <end position="333"/>
    </location>
</feature>
<evidence type="ECO:0000313" key="7">
    <source>
        <dbReference type="EMBL" id="CAC5412282.1"/>
    </source>
</evidence>
<evidence type="ECO:0000256" key="5">
    <source>
        <dbReference type="ARBA" id="ARBA00023319"/>
    </source>
</evidence>
<dbReference type="Pfam" id="PF13895">
    <property type="entry name" value="Ig_2"/>
    <property type="match status" value="1"/>
</dbReference>
<dbReference type="InterPro" id="IPR036179">
    <property type="entry name" value="Ig-like_dom_sf"/>
</dbReference>
<evidence type="ECO:0000256" key="3">
    <source>
        <dbReference type="ARBA" id="ARBA00023157"/>
    </source>
</evidence>
<feature type="domain" description="Ig-like" evidence="6">
    <location>
        <begin position="62"/>
        <end position="150"/>
    </location>
</feature>
<dbReference type="GO" id="GO:0050839">
    <property type="term" value="F:cell adhesion molecule binding"/>
    <property type="evidence" value="ECO:0007669"/>
    <property type="project" value="TreeGrafter"/>
</dbReference>